<accession>A0ABT8S5X6</accession>
<proteinExistence type="predicted"/>
<dbReference type="RefSeq" id="WP_301811879.1">
    <property type="nucleotide sequence ID" value="NZ_JAUJZH010000013.1"/>
</dbReference>
<gene>
    <name evidence="1" type="ORF">Q2T77_18730</name>
</gene>
<comment type="caution">
    <text evidence="1">The sequence shown here is derived from an EMBL/GenBank/DDBJ whole genome shotgun (WGS) entry which is preliminary data.</text>
</comment>
<evidence type="ECO:0000313" key="1">
    <source>
        <dbReference type="EMBL" id="MDO1534329.1"/>
    </source>
</evidence>
<reference evidence="1" key="1">
    <citation type="submission" date="2023-06" db="EMBL/GenBank/DDBJ databases">
        <authorList>
            <person name="Jiang Y."/>
            <person name="Liu Q."/>
        </authorList>
    </citation>
    <scope>NUCLEOTIDE SEQUENCE</scope>
    <source>
        <strain evidence="1">CGMCC 1.12090</strain>
    </source>
</reference>
<dbReference type="Proteomes" id="UP001169027">
    <property type="component" value="Unassembled WGS sequence"/>
</dbReference>
<evidence type="ECO:0000313" key="2">
    <source>
        <dbReference type="Proteomes" id="UP001169027"/>
    </source>
</evidence>
<protein>
    <submittedName>
        <fullName evidence="1">Uncharacterized protein</fullName>
    </submittedName>
</protein>
<name>A0ABT8S5X6_9BURK</name>
<dbReference type="EMBL" id="JAUKVY010000013">
    <property type="protein sequence ID" value="MDO1534329.1"/>
    <property type="molecule type" value="Genomic_DNA"/>
</dbReference>
<organism evidence="1 2">
    <name type="scientific">Variovorax ginsengisoli</name>
    <dbReference type="NCBI Taxonomy" id="363844"/>
    <lineage>
        <taxon>Bacteria</taxon>
        <taxon>Pseudomonadati</taxon>
        <taxon>Pseudomonadota</taxon>
        <taxon>Betaproteobacteria</taxon>
        <taxon>Burkholderiales</taxon>
        <taxon>Comamonadaceae</taxon>
        <taxon>Variovorax</taxon>
    </lineage>
</organism>
<sequence>MTFQRLHLTGPQGRPYVLGERIEVYDGPALIGRVQSVTQSPAGDEVRLENFLTTDFADFRAKALPKLVLAEVVSFIAERYPSIHAIGIELSRDIEGYEGREATLASARAEILQSIGTSGVRIHPKPHPGQAGHFAVIGVWRYDKASVSALASVLQAQRTAYRERTEAAARSAARPTLRQLLRRDR</sequence>
<keyword evidence="2" id="KW-1185">Reference proteome</keyword>